<dbReference type="Proteomes" id="UP000182248">
    <property type="component" value="Unassembled WGS sequence"/>
</dbReference>
<dbReference type="AlphaFoldDB" id="A0A1K1NRM3"/>
<sequence length="76" mass="9035">MKYKTQLRSLLDNLDNDTITRIELRILEGIIDRHGEEPDVMEILEKYWIKARKKKISDAHEECLIGGKIFFVIYNN</sequence>
<organism evidence="1 2">
    <name type="scientific">Sinomicrobium oceani</name>
    <dbReference type="NCBI Taxonomy" id="1150368"/>
    <lineage>
        <taxon>Bacteria</taxon>
        <taxon>Pseudomonadati</taxon>
        <taxon>Bacteroidota</taxon>
        <taxon>Flavobacteriia</taxon>
        <taxon>Flavobacteriales</taxon>
        <taxon>Flavobacteriaceae</taxon>
        <taxon>Sinomicrobium</taxon>
    </lineage>
</organism>
<proteinExistence type="predicted"/>
<evidence type="ECO:0000313" key="2">
    <source>
        <dbReference type="Proteomes" id="UP000182248"/>
    </source>
</evidence>
<keyword evidence="2" id="KW-1185">Reference proteome</keyword>
<dbReference type="OrthoDB" id="9951513at2"/>
<dbReference type="EMBL" id="FPJE01000006">
    <property type="protein sequence ID" value="SFW37885.1"/>
    <property type="molecule type" value="Genomic_DNA"/>
</dbReference>
<name>A0A1K1NRM3_9FLAO</name>
<dbReference type="RefSeq" id="WP_072316633.1">
    <property type="nucleotide sequence ID" value="NZ_FPJE01000006.1"/>
</dbReference>
<gene>
    <name evidence="1" type="ORF">SAMN02927921_01395</name>
</gene>
<reference evidence="1 2" key="1">
    <citation type="submission" date="2016-11" db="EMBL/GenBank/DDBJ databases">
        <authorList>
            <person name="Jaros S."/>
            <person name="Januszkiewicz K."/>
            <person name="Wedrychowicz H."/>
        </authorList>
    </citation>
    <scope>NUCLEOTIDE SEQUENCE [LARGE SCALE GENOMIC DNA]</scope>
    <source>
        <strain evidence="1 2">CGMCC 1.12145</strain>
    </source>
</reference>
<evidence type="ECO:0000313" key="1">
    <source>
        <dbReference type="EMBL" id="SFW37885.1"/>
    </source>
</evidence>
<protein>
    <submittedName>
        <fullName evidence="1">Uncharacterized protein</fullName>
    </submittedName>
</protein>
<accession>A0A1K1NRM3</accession>